<reference evidence="2 3" key="1">
    <citation type="journal article" date="2009" name="Nature">
        <title>Evolution of pathogenicity and sexual reproduction in eight Candida genomes.</title>
        <authorList>
            <person name="Butler G."/>
            <person name="Rasmussen M.D."/>
            <person name="Lin M.F."/>
            <person name="Santos M.A."/>
            <person name="Sakthikumar S."/>
            <person name="Munro C.A."/>
            <person name="Rheinbay E."/>
            <person name="Grabherr M."/>
            <person name="Forche A."/>
            <person name="Reedy J.L."/>
            <person name="Agrafioti I."/>
            <person name="Arnaud M.B."/>
            <person name="Bates S."/>
            <person name="Brown A.J."/>
            <person name="Brunke S."/>
            <person name="Costanzo M.C."/>
            <person name="Fitzpatrick D.A."/>
            <person name="de Groot P.W."/>
            <person name="Harris D."/>
            <person name="Hoyer L.L."/>
            <person name="Hube B."/>
            <person name="Klis F.M."/>
            <person name="Kodira C."/>
            <person name="Lennard N."/>
            <person name="Logue M.E."/>
            <person name="Martin R."/>
            <person name="Neiman A.M."/>
            <person name="Nikolaou E."/>
            <person name="Quail M.A."/>
            <person name="Quinn J."/>
            <person name="Santos M.C."/>
            <person name="Schmitzberger F.F."/>
            <person name="Sherlock G."/>
            <person name="Shah P."/>
            <person name="Silverstein K.A."/>
            <person name="Skrzypek M.S."/>
            <person name="Soll D."/>
            <person name="Staggs R."/>
            <person name="Stansfield I."/>
            <person name="Stumpf M.P."/>
            <person name="Sudbery P.E."/>
            <person name="Srikantha T."/>
            <person name="Zeng Q."/>
            <person name="Berman J."/>
            <person name="Berriman M."/>
            <person name="Heitman J."/>
            <person name="Gow N.A."/>
            <person name="Lorenz M.C."/>
            <person name="Birren B.W."/>
            <person name="Kellis M."/>
            <person name="Cuomo C.A."/>
        </authorList>
    </citation>
    <scope>NUCLEOTIDE SEQUENCE [LARGE SCALE GENOMIC DNA]</scope>
    <source>
        <strain evidence="3">ATCC 11503 / BCRC 21390 / CBS 2605 / JCM 1781 / NBRC 1676 / NRRL YB-4239</strain>
    </source>
</reference>
<dbReference type="PANTHER" id="PTHR13832:SF589">
    <property type="entry name" value="[PYRUVATE DEHYDROGENASE [ACETYL-TRANSFERRING]]-PHOSPHATASE 2, MITOCHONDRIAL"/>
    <property type="match status" value="1"/>
</dbReference>
<evidence type="ECO:0000313" key="3">
    <source>
        <dbReference type="Proteomes" id="UP000001996"/>
    </source>
</evidence>
<feature type="domain" description="PPM-type phosphatase" evidence="1">
    <location>
        <begin position="62"/>
        <end position="414"/>
    </location>
</feature>
<dbReference type="SUPFAM" id="SSF81606">
    <property type="entry name" value="PP2C-like"/>
    <property type="match status" value="1"/>
</dbReference>
<dbReference type="OMA" id="LPNWGNW"/>
<dbReference type="HOGENOM" id="CLU_021251_0_0_1"/>
<dbReference type="GO" id="GO:0004722">
    <property type="term" value="F:protein serine/threonine phosphatase activity"/>
    <property type="evidence" value="ECO:0007669"/>
    <property type="project" value="InterPro"/>
</dbReference>
<proteinExistence type="predicted"/>
<dbReference type="STRING" id="379508.A5E724"/>
<dbReference type="PROSITE" id="PS51746">
    <property type="entry name" value="PPM_2"/>
    <property type="match status" value="1"/>
</dbReference>
<dbReference type="OrthoDB" id="416093at2759"/>
<dbReference type="InterPro" id="IPR015655">
    <property type="entry name" value="PP2C"/>
</dbReference>
<dbReference type="EMBL" id="CH981532">
    <property type="protein sequence ID" value="EDK47232.1"/>
    <property type="molecule type" value="Genomic_DNA"/>
</dbReference>
<dbReference type="eggNOG" id="KOG0698">
    <property type="taxonomic scope" value="Eukaryota"/>
</dbReference>
<organism evidence="2 3">
    <name type="scientific">Lodderomyces elongisporus (strain ATCC 11503 / CBS 2605 / JCM 1781 / NBRC 1676 / NRRL YB-4239)</name>
    <name type="common">Yeast</name>
    <name type="synonym">Saccharomyces elongisporus</name>
    <dbReference type="NCBI Taxonomy" id="379508"/>
    <lineage>
        <taxon>Eukaryota</taxon>
        <taxon>Fungi</taxon>
        <taxon>Dikarya</taxon>
        <taxon>Ascomycota</taxon>
        <taxon>Saccharomycotina</taxon>
        <taxon>Pichiomycetes</taxon>
        <taxon>Debaryomycetaceae</taxon>
        <taxon>Candida/Lodderomyces clade</taxon>
        <taxon>Lodderomyces</taxon>
    </lineage>
</organism>
<dbReference type="PANTHER" id="PTHR13832">
    <property type="entry name" value="PROTEIN PHOSPHATASE 2C"/>
    <property type="match status" value="1"/>
</dbReference>
<dbReference type="SMART" id="SM00332">
    <property type="entry name" value="PP2Cc"/>
    <property type="match status" value="1"/>
</dbReference>
<dbReference type="GeneID" id="5230681"/>
<dbReference type="InParanoid" id="A5E724"/>
<gene>
    <name evidence="2" type="ORF">LELG_05413</name>
</gene>
<dbReference type="CDD" id="cd00143">
    <property type="entry name" value="PP2Cc"/>
    <property type="match status" value="1"/>
</dbReference>
<name>A5E724_LODEL</name>
<protein>
    <recommendedName>
        <fullName evidence="1">PPM-type phosphatase domain-containing protein</fullName>
    </recommendedName>
</protein>
<dbReference type="VEuPathDB" id="FungiDB:LELG_05413"/>
<accession>A5E724</accession>
<dbReference type="Proteomes" id="UP000001996">
    <property type="component" value="Unassembled WGS sequence"/>
</dbReference>
<evidence type="ECO:0000259" key="1">
    <source>
        <dbReference type="PROSITE" id="PS51746"/>
    </source>
</evidence>
<dbReference type="FunCoup" id="A5E724">
    <property type="interactions" value="89"/>
</dbReference>
<dbReference type="Gene3D" id="3.60.40.10">
    <property type="entry name" value="PPM-type phosphatase domain"/>
    <property type="match status" value="1"/>
</dbReference>
<sequence>MSSRFLSRPHSVYKHGLFSNHRHLSDSVVFTAVDRSPNLPLATTQPLKQGKLRVPLLKSPSHLGHFTSRVNRPYNEDKYSAKVLNINGQEIINFNIFDGHGGDECSTFLAENLSASVEAYANGKSDIGEGKEELVKKYAKNVGGYWKRWYKHREKAFTAWNKNKINLKHFEKELEKVDLNLRIPLSYLALDYDFCSSTPKSGSTCTSAFLQTIYTNQTLQFQPFYENFYFNRKTISLLTIAHIGDTRAILVDKNGLANGLTADHHPLDPEESQRLRRYAANFFMADSFGEERFIALANTRAFGDVDYKEVGVTAEPDFAQFVIGDSHEINTHLTDEEIKKYTVGGLGGDECFLILCSDGVTNVLTDQEIADIVMTTYRMSGHSKASPQKCANEVVKFVEYVGGDDNATVLVVRLNGWGQWPNIDRTGELRQSRLDYNPRRGSG</sequence>
<dbReference type="AlphaFoldDB" id="A5E724"/>
<dbReference type="KEGG" id="lel:PVL30_002512"/>
<dbReference type="Pfam" id="PF00481">
    <property type="entry name" value="PP2C"/>
    <property type="match status" value="2"/>
</dbReference>
<dbReference type="InterPro" id="IPR036457">
    <property type="entry name" value="PPM-type-like_dom_sf"/>
</dbReference>
<keyword evidence="3" id="KW-1185">Reference proteome</keyword>
<dbReference type="InterPro" id="IPR001932">
    <property type="entry name" value="PPM-type_phosphatase-like_dom"/>
</dbReference>
<evidence type="ECO:0000313" key="2">
    <source>
        <dbReference type="EMBL" id="EDK47232.1"/>
    </source>
</evidence>